<gene>
    <name evidence="12" type="ORF">HMPREF0322_03961</name>
</gene>
<dbReference type="Gene3D" id="1.10.287.950">
    <property type="entry name" value="Methyl-accepting chemotaxis protein"/>
    <property type="match status" value="1"/>
</dbReference>
<dbReference type="PANTHER" id="PTHR32089">
    <property type="entry name" value="METHYL-ACCEPTING CHEMOTAXIS PROTEIN MCPB"/>
    <property type="match status" value="1"/>
</dbReference>
<feature type="transmembrane region" description="Helical" evidence="9">
    <location>
        <begin position="261"/>
        <end position="282"/>
    </location>
</feature>
<dbReference type="AlphaFoldDB" id="G9XSI9"/>
<dbReference type="InterPro" id="IPR033480">
    <property type="entry name" value="sCache_2"/>
</dbReference>
<dbReference type="SMART" id="SM01049">
    <property type="entry name" value="Cache_2"/>
    <property type="match status" value="1"/>
</dbReference>
<feature type="domain" description="Methyl-accepting transducer" evidence="10">
    <location>
        <begin position="356"/>
        <end position="592"/>
    </location>
</feature>
<dbReference type="GO" id="GO:0007165">
    <property type="term" value="P:signal transduction"/>
    <property type="evidence" value="ECO:0007669"/>
    <property type="project" value="UniProtKB-KW"/>
</dbReference>
<dbReference type="Proteomes" id="UP000004416">
    <property type="component" value="Unassembled WGS sequence"/>
</dbReference>
<evidence type="ECO:0000256" key="7">
    <source>
        <dbReference type="ARBA" id="ARBA00029447"/>
    </source>
</evidence>
<reference evidence="12 13" key="1">
    <citation type="submission" date="2011-08" db="EMBL/GenBank/DDBJ databases">
        <authorList>
            <person name="Weinstock G."/>
            <person name="Sodergren E."/>
            <person name="Clifton S."/>
            <person name="Fulton L."/>
            <person name="Fulton B."/>
            <person name="Courtney L."/>
            <person name="Fronick C."/>
            <person name="Harrison M."/>
            <person name="Strong C."/>
            <person name="Farmer C."/>
            <person name="Delahaunty K."/>
            <person name="Markovic C."/>
            <person name="Hall O."/>
            <person name="Minx P."/>
            <person name="Tomlinson C."/>
            <person name="Mitreva M."/>
            <person name="Hou S."/>
            <person name="Chen J."/>
            <person name="Wollam A."/>
            <person name="Pepin K.H."/>
            <person name="Johnson M."/>
            <person name="Bhonagiri V."/>
            <person name="Zhang X."/>
            <person name="Suruliraj S."/>
            <person name="Warren W."/>
            <person name="Chinwalla A."/>
            <person name="Mardis E.R."/>
            <person name="Wilson R.K."/>
        </authorList>
    </citation>
    <scope>NUCLEOTIDE SEQUENCE [LARGE SCALE GENOMIC DNA]</scope>
    <source>
        <strain evidence="12 13">DP7</strain>
    </source>
</reference>
<evidence type="ECO:0000256" key="9">
    <source>
        <dbReference type="SAM" id="Phobius"/>
    </source>
</evidence>
<feature type="domain" description="HAMP" evidence="11">
    <location>
        <begin position="284"/>
        <end position="337"/>
    </location>
</feature>
<keyword evidence="3 9" id="KW-0812">Transmembrane</keyword>
<comment type="similarity">
    <text evidence="7">Belongs to the methyl-accepting chemotaxis (MCP) protein family.</text>
</comment>
<dbReference type="PROSITE" id="PS50111">
    <property type="entry name" value="CHEMOTAXIS_TRANSDUC_2"/>
    <property type="match status" value="1"/>
</dbReference>
<dbReference type="CDD" id="cd11386">
    <property type="entry name" value="MCP_signal"/>
    <property type="match status" value="1"/>
</dbReference>
<dbReference type="CDD" id="cd06225">
    <property type="entry name" value="HAMP"/>
    <property type="match status" value="1"/>
</dbReference>
<organism evidence="12 13">
    <name type="scientific">Desulfitobacterium hafniense DP7</name>
    <dbReference type="NCBI Taxonomy" id="537010"/>
    <lineage>
        <taxon>Bacteria</taxon>
        <taxon>Bacillati</taxon>
        <taxon>Bacillota</taxon>
        <taxon>Clostridia</taxon>
        <taxon>Eubacteriales</taxon>
        <taxon>Desulfitobacteriaceae</taxon>
        <taxon>Desulfitobacterium</taxon>
    </lineage>
</organism>
<evidence type="ECO:0000256" key="5">
    <source>
        <dbReference type="ARBA" id="ARBA00023136"/>
    </source>
</evidence>
<evidence type="ECO:0000313" key="13">
    <source>
        <dbReference type="Proteomes" id="UP000004416"/>
    </source>
</evidence>
<evidence type="ECO:0000259" key="11">
    <source>
        <dbReference type="PROSITE" id="PS50885"/>
    </source>
</evidence>
<evidence type="ECO:0000256" key="1">
    <source>
        <dbReference type="ARBA" id="ARBA00004651"/>
    </source>
</evidence>
<dbReference type="Gene3D" id="3.30.450.20">
    <property type="entry name" value="PAS domain"/>
    <property type="match status" value="1"/>
</dbReference>
<evidence type="ECO:0000259" key="10">
    <source>
        <dbReference type="PROSITE" id="PS50111"/>
    </source>
</evidence>
<evidence type="ECO:0000313" key="12">
    <source>
        <dbReference type="EMBL" id="EHL05406.1"/>
    </source>
</evidence>
<dbReference type="GO" id="GO:0005886">
    <property type="term" value="C:plasma membrane"/>
    <property type="evidence" value="ECO:0007669"/>
    <property type="project" value="UniProtKB-SubCell"/>
</dbReference>
<dbReference type="PATRIC" id="fig|537010.4.peg.3700"/>
<keyword evidence="4 9" id="KW-1133">Transmembrane helix</keyword>
<sequence length="642" mass="70213">MLSGISSQGTKFGINNLLQILHYPQHLFNASKVKRLLENGNFVNYVNGKREERRLKSIRTRLILVFLLTSIMMAGIVGGFNIYNQTVLTQNNVDEYRKTLYEEYDRGLKMNVEIAISIIQGVYREQQEGLLTEAEAREKAAALVRTILFDQGNYIWVDTVEGINVVYLGKDSEGKSRIDAVDPSGFLYIRELIKNGMQEGGGYTDYEFAKPNESEPKPKRSYTQLFEPYAWIVGTGNWVDDIESKVSEKEMYYNQHMLNDIIKVVAAMVIGLGVVAVLAFVISGRIAQRVQRIAQGAREVAQGNLTIDKIVVDTQDELGQLAGDFNQMTDNLAEVVKKVAYASEQVSLTAQELSSGAEESAQAAMEVAAAVTDVAQGTERQIRSVSEVSEVVKEMAAGMEQVLTNTGYVVRSAEGTSQAAAKGQGSVQITIEQMNHIQKVVNHSAELVEQLGLRSQEIGQIIETISGIAAQTNLLALNAAIEAARAGEQGRGFAVVAEEVRKLAEQSQGAAKQISALILEIQGDTVKAVEAMQEGTHEVGKGAKVVVEAGSAFAEIAELIQEVTGQVRDISAEIEQISQGNERIIRAVEEVDQISREITDQTYGVSASTEEQSASVEEIASSCQVLENMAMELEKILAKFKV</sequence>
<feature type="transmembrane region" description="Helical" evidence="9">
    <location>
        <begin position="62"/>
        <end position="83"/>
    </location>
</feature>
<dbReference type="SUPFAM" id="SSF58104">
    <property type="entry name" value="Methyl-accepting chemotaxis protein (MCP) signaling domain"/>
    <property type="match status" value="1"/>
</dbReference>
<dbReference type="SMART" id="SM00304">
    <property type="entry name" value="HAMP"/>
    <property type="match status" value="2"/>
</dbReference>
<comment type="caution">
    <text evidence="12">The sequence shown here is derived from an EMBL/GenBank/DDBJ whole genome shotgun (WGS) entry which is preliminary data.</text>
</comment>
<evidence type="ECO:0000256" key="4">
    <source>
        <dbReference type="ARBA" id="ARBA00022989"/>
    </source>
</evidence>
<proteinExistence type="inferred from homology"/>
<evidence type="ECO:0000256" key="8">
    <source>
        <dbReference type="PROSITE-ProRule" id="PRU00284"/>
    </source>
</evidence>
<dbReference type="PANTHER" id="PTHR32089:SF112">
    <property type="entry name" value="LYSOZYME-LIKE PROTEIN-RELATED"/>
    <property type="match status" value="1"/>
</dbReference>
<evidence type="ECO:0000256" key="2">
    <source>
        <dbReference type="ARBA" id="ARBA00022475"/>
    </source>
</evidence>
<dbReference type="FunFam" id="1.10.287.950:FF:000001">
    <property type="entry name" value="Methyl-accepting chemotaxis sensory transducer"/>
    <property type="match status" value="1"/>
</dbReference>
<dbReference type="Pfam" id="PF00015">
    <property type="entry name" value="MCPsignal"/>
    <property type="match status" value="1"/>
</dbReference>
<evidence type="ECO:0000256" key="6">
    <source>
        <dbReference type="ARBA" id="ARBA00023224"/>
    </source>
</evidence>
<keyword evidence="6 8" id="KW-0807">Transducer</keyword>
<name>G9XSI9_DESHA</name>
<comment type="subcellular location">
    <subcellularLocation>
        <location evidence="1">Cell membrane</location>
        <topology evidence="1">Multi-pass membrane protein</topology>
    </subcellularLocation>
</comment>
<evidence type="ECO:0000256" key="3">
    <source>
        <dbReference type="ARBA" id="ARBA00022692"/>
    </source>
</evidence>
<dbReference type="EMBL" id="AFZX01000104">
    <property type="protein sequence ID" value="EHL05406.1"/>
    <property type="molecule type" value="Genomic_DNA"/>
</dbReference>
<keyword evidence="5 9" id="KW-0472">Membrane</keyword>
<dbReference type="Gene3D" id="6.10.340.10">
    <property type="match status" value="1"/>
</dbReference>
<accession>G9XSI9</accession>
<dbReference type="InterPro" id="IPR004089">
    <property type="entry name" value="MCPsignal_dom"/>
</dbReference>
<keyword evidence="2" id="KW-1003">Cell membrane</keyword>
<dbReference type="Pfam" id="PF17200">
    <property type="entry name" value="sCache_2"/>
    <property type="match status" value="1"/>
</dbReference>
<dbReference type="InterPro" id="IPR003660">
    <property type="entry name" value="HAMP_dom"/>
</dbReference>
<protein>
    <submittedName>
        <fullName evidence="12">Methyl-accepting chemotaxis protein signaling domain protein</fullName>
    </submittedName>
</protein>
<dbReference type="PROSITE" id="PS50885">
    <property type="entry name" value="HAMP"/>
    <property type="match status" value="1"/>
</dbReference>
<dbReference type="SMART" id="SM00283">
    <property type="entry name" value="MA"/>
    <property type="match status" value="1"/>
</dbReference>
<dbReference type="HOGENOM" id="CLU_000445_107_19_9"/>
<dbReference type="Pfam" id="PF00672">
    <property type="entry name" value="HAMP"/>
    <property type="match status" value="1"/>
</dbReference>
<dbReference type="GO" id="GO:0006935">
    <property type="term" value="P:chemotaxis"/>
    <property type="evidence" value="ECO:0007669"/>
    <property type="project" value="UniProtKB-ARBA"/>
</dbReference>